<dbReference type="Gene3D" id="3.40.50.300">
    <property type="entry name" value="P-loop containing nucleotide triphosphate hydrolases"/>
    <property type="match status" value="1"/>
</dbReference>
<dbReference type="InterPro" id="IPR052934">
    <property type="entry name" value="Methyl-DNA_Rec/Restrict_Enz"/>
</dbReference>
<evidence type="ECO:0000313" key="3">
    <source>
        <dbReference type="Proteomes" id="UP000754226"/>
    </source>
</evidence>
<dbReference type="GO" id="GO:0005524">
    <property type="term" value="F:ATP binding"/>
    <property type="evidence" value="ECO:0007669"/>
    <property type="project" value="InterPro"/>
</dbReference>
<accession>A0A943I5W1</accession>
<organism evidence="2 3">
    <name type="scientific">Acidaminococcus intestini</name>
    <dbReference type="NCBI Taxonomy" id="187327"/>
    <lineage>
        <taxon>Bacteria</taxon>
        <taxon>Bacillati</taxon>
        <taxon>Bacillota</taxon>
        <taxon>Negativicutes</taxon>
        <taxon>Acidaminococcales</taxon>
        <taxon>Acidaminococcaceae</taxon>
        <taxon>Acidaminococcus</taxon>
    </lineage>
</organism>
<evidence type="ECO:0000313" key="2">
    <source>
        <dbReference type="EMBL" id="MBS5520103.1"/>
    </source>
</evidence>
<proteinExistence type="predicted"/>
<name>A0A943I5W1_9FIRM</name>
<dbReference type="SUPFAM" id="SSF52540">
    <property type="entry name" value="P-loop containing nucleoside triphosphate hydrolases"/>
    <property type="match status" value="1"/>
</dbReference>
<dbReference type="Pfam" id="PF07728">
    <property type="entry name" value="AAA_5"/>
    <property type="match status" value="1"/>
</dbReference>
<dbReference type="Proteomes" id="UP000754226">
    <property type="component" value="Unassembled WGS sequence"/>
</dbReference>
<gene>
    <name evidence="2" type="ORF">KHX13_07230</name>
</gene>
<evidence type="ECO:0000259" key="1">
    <source>
        <dbReference type="Pfam" id="PF07728"/>
    </source>
</evidence>
<sequence>MNEQNQFDWVDFYKEFASKLLDYKDRRNELVEKVKTIYTMTGVNMPTLEKDNNLIDIDPFTVFGLFNKKLKDDNRIKILTAIAKLFDIKTAVPTSFDSLPVLNPRNATFYYFIDERGKSDIDELWELFASALAYAQEPTTDRREKVAHYFDLAVNQKGNGNSKITMALYWISPNSFLNLDSRNKWYIYESGKVPADIVSGLPEIEAKISSSKYFQIVESLRSYLQSPECELKDFKELSFDAWKYSEQVNQEKATEKKAATKASDTLADDVDTVHYWIYAPGEGSCMWDEFYNAGIMAIGWSKIGDDGERSDEYKNTRQVNWTHKGEWPHPGQAVMKTLTDITSYTDYVEKLNVLFEDESEEDVEEVEKSYPVYTKEDFLSEVFMPEEEYDKLAGILRMKKNIILQGAPGVGKTFAAKRLAFSMMGVKDVERVMMVQFHQSYSYEDFIMGFRPSTDGFELKRGAFYNFCKKAEIDGDNDYFFIIDEINRGNLSKIFGELFMLIENDKRGVSLQLLYSGEKFSVPKNIHIIGMMNTADRSLAMLDYALRRRFAFFEIKPGFTTDGFREYRMSLENEKFDKLIACVESLNNVISNDESLGDGFCIGHSYFCNLSPDTIDDQVLSGIVEYELIPLLKEYWFDEPTKVKDWSSNLRSAIK</sequence>
<feature type="domain" description="ATPase dynein-related AAA" evidence="1">
    <location>
        <begin position="401"/>
        <end position="550"/>
    </location>
</feature>
<dbReference type="InterPro" id="IPR011704">
    <property type="entry name" value="ATPase_dyneun-rel_AAA"/>
</dbReference>
<dbReference type="PANTHER" id="PTHR37291:SF1">
    <property type="entry name" value="TYPE IV METHYL-DIRECTED RESTRICTION ENZYME ECOKMCRB SUBUNIT"/>
    <property type="match status" value="1"/>
</dbReference>
<dbReference type="InterPro" id="IPR027417">
    <property type="entry name" value="P-loop_NTPase"/>
</dbReference>
<dbReference type="CDD" id="cd00009">
    <property type="entry name" value="AAA"/>
    <property type="match status" value="1"/>
</dbReference>
<protein>
    <submittedName>
        <fullName evidence="2">AAA family ATPase</fullName>
    </submittedName>
</protein>
<dbReference type="EMBL" id="JAGZCZ010000008">
    <property type="protein sequence ID" value="MBS5520103.1"/>
    <property type="molecule type" value="Genomic_DNA"/>
</dbReference>
<comment type="caution">
    <text evidence="2">The sequence shown here is derived from an EMBL/GenBank/DDBJ whole genome shotgun (WGS) entry which is preliminary data.</text>
</comment>
<dbReference type="AlphaFoldDB" id="A0A943I5W1"/>
<dbReference type="PANTHER" id="PTHR37291">
    <property type="entry name" value="5-METHYLCYTOSINE-SPECIFIC RESTRICTION ENZYME B"/>
    <property type="match status" value="1"/>
</dbReference>
<reference evidence="2" key="1">
    <citation type="submission" date="2021-02" db="EMBL/GenBank/DDBJ databases">
        <title>Infant gut strain persistence is associated with maternal origin, phylogeny, and functional potential including surface adhesion and iron acquisition.</title>
        <authorList>
            <person name="Lou Y.C."/>
        </authorList>
    </citation>
    <scope>NUCLEOTIDE SEQUENCE</scope>
    <source>
        <strain evidence="2">L3_106_000M1_dasL3_106_000M1_concoct_15</strain>
    </source>
</reference>
<dbReference type="GO" id="GO:0016887">
    <property type="term" value="F:ATP hydrolysis activity"/>
    <property type="evidence" value="ECO:0007669"/>
    <property type="project" value="InterPro"/>
</dbReference>